<evidence type="ECO:0000313" key="1">
    <source>
        <dbReference type="EMBL" id="PIN17553.1"/>
    </source>
</evidence>
<keyword evidence="2" id="KW-1185">Reference proteome</keyword>
<protein>
    <submittedName>
        <fullName evidence="1">Uncharacterized protein</fullName>
    </submittedName>
</protein>
<gene>
    <name evidence="1" type="ORF">CDL12_09783</name>
</gene>
<reference evidence="2" key="1">
    <citation type="journal article" date="2018" name="Gigascience">
        <title>Genome assembly of the Pink Ipe (Handroanthus impetiginosus, Bignoniaceae), a highly valued, ecologically keystone Neotropical timber forest tree.</title>
        <authorList>
            <person name="Silva-Junior O.B."/>
            <person name="Grattapaglia D."/>
            <person name="Novaes E."/>
            <person name="Collevatti R.G."/>
        </authorList>
    </citation>
    <scope>NUCLEOTIDE SEQUENCE [LARGE SCALE GENOMIC DNA]</scope>
    <source>
        <strain evidence="2">cv. UFG-1</strain>
    </source>
</reference>
<organism evidence="1 2">
    <name type="scientific">Handroanthus impetiginosus</name>
    <dbReference type="NCBI Taxonomy" id="429701"/>
    <lineage>
        <taxon>Eukaryota</taxon>
        <taxon>Viridiplantae</taxon>
        <taxon>Streptophyta</taxon>
        <taxon>Embryophyta</taxon>
        <taxon>Tracheophyta</taxon>
        <taxon>Spermatophyta</taxon>
        <taxon>Magnoliopsida</taxon>
        <taxon>eudicotyledons</taxon>
        <taxon>Gunneridae</taxon>
        <taxon>Pentapetalae</taxon>
        <taxon>asterids</taxon>
        <taxon>lamiids</taxon>
        <taxon>Lamiales</taxon>
        <taxon>Bignoniaceae</taxon>
        <taxon>Crescentiina</taxon>
        <taxon>Tabebuia alliance</taxon>
        <taxon>Handroanthus</taxon>
    </lineage>
</organism>
<dbReference type="AlphaFoldDB" id="A0A2G9HJE3"/>
<evidence type="ECO:0000313" key="2">
    <source>
        <dbReference type="Proteomes" id="UP000231279"/>
    </source>
</evidence>
<name>A0A2G9HJE3_9LAMI</name>
<dbReference type="Proteomes" id="UP000231279">
    <property type="component" value="Unassembled WGS sequence"/>
</dbReference>
<sequence>MNIRRNQAGIFRSKTHTCFKRAYLKAVLRGDDSESFRGNPNADNEDEENDAVFELELEEVLESEPEEIEQRRLTRRNRCQKASLEHNKKLAGQLNTPLRQLLPFASIGSFPASDGKHLMHNIAPSYWPPVNNGFTYGFTPL</sequence>
<accession>A0A2G9HJE3</accession>
<dbReference type="EMBL" id="NKXS01001650">
    <property type="protein sequence ID" value="PIN17553.1"/>
    <property type="molecule type" value="Genomic_DNA"/>
</dbReference>
<comment type="caution">
    <text evidence="1">The sequence shown here is derived from an EMBL/GenBank/DDBJ whole genome shotgun (WGS) entry which is preliminary data.</text>
</comment>
<proteinExistence type="predicted"/>